<keyword evidence="4" id="KW-1185">Reference proteome</keyword>
<evidence type="ECO:0000256" key="1">
    <source>
        <dbReference type="SAM" id="SignalP"/>
    </source>
</evidence>
<evidence type="ECO:0000313" key="4">
    <source>
        <dbReference type="Proteomes" id="UP000196027"/>
    </source>
</evidence>
<dbReference type="Pfam" id="PF19657">
    <property type="entry name" value="DUF6160"/>
    <property type="match status" value="1"/>
</dbReference>
<accession>A0A1Y0I4K3</accession>
<dbReference type="KEGG" id="ome:OLMES_1340"/>
<feature type="signal peptide" evidence="1">
    <location>
        <begin position="1"/>
        <end position="21"/>
    </location>
</feature>
<feature type="chain" id="PRO_5012463031" description="DUF6160 domain-containing protein" evidence="1">
    <location>
        <begin position="22"/>
        <end position="305"/>
    </location>
</feature>
<feature type="domain" description="DUF6160" evidence="2">
    <location>
        <begin position="4"/>
        <end position="96"/>
    </location>
</feature>
<keyword evidence="1" id="KW-0732">Signal</keyword>
<dbReference type="EMBL" id="CP021425">
    <property type="protein sequence ID" value="ARU55418.1"/>
    <property type="molecule type" value="Genomic_DNA"/>
</dbReference>
<proteinExistence type="predicted"/>
<dbReference type="OrthoDB" id="6198908at2"/>
<name>A0A1Y0I4K3_9GAMM</name>
<gene>
    <name evidence="3" type="ORF">OLMES_1340</name>
</gene>
<dbReference type="Proteomes" id="UP000196027">
    <property type="component" value="Chromosome"/>
</dbReference>
<organism evidence="3 4">
    <name type="scientific">Oleiphilus messinensis</name>
    <dbReference type="NCBI Taxonomy" id="141451"/>
    <lineage>
        <taxon>Bacteria</taxon>
        <taxon>Pseudomonadati</taxon>
        <taxon>Pseudomonadota</taxon>
        <taxon>Gammaproteobacteria</taxon>
        <taxon>Oceanospirillales</taxon>
        <taxon>Oleiphilaceae</taxon>
        <taxon>Oleiphilus</taxon>
    </lineage>
</organism>
<dbReference type="InterPro" id="IPR046158">
    <property type="entry name" value="DUF6160"/>
</dbReference>
<evidence type="ECO:0000259" key="2">
    <source>
        <dbReference type="Pfam" id="PF19657"/>
    </source>
</evidence>
<dbReference type="AlphaFoldDB" id="A0A1Y0I4K3"/>
<evidence type="ECO:0000313" key="3">
    <source>
        <dbReference type="EMBL" id="ARU55418.1"/>
    </source>
</evidence>
<reference evidence="3 4" key="1">
    <citation type="submission" date="2017-05" db="EMBL/GenBank/DDBJ databases">
        <title>Genomic insights into alkan degradation activity of Oleiphilus messinensis.</title>
        <authorList>
            <person name="Kozyavkin S.A."/>
            <person name="Slesarev A.I."/>
            <person name="Golyshin P.N."/>
            <person name="Korzhenkov A."/>
            <person name="Golyshina O.N."/>
            <person name="Toshchakov S.V."/>
        </authorList>
    </citation>
    <scope>NUCLEOTIDE SEQUENCE [LARGE SCALE GENOMIC DNA]</scope>
    <source>
        <strain evidence="3 4">ME102</strain>
    </source>
</reference>
<sequence length="305" mass="31453">MIRSRKTALALACMIPLGAHAELQTLDDNTLGTLTGQAGITIELNQASVSIGEVAYQDEGFISISGVEIGGDTLFDGADNSSNYLDDIVLHVDVAGATPGLGAANLGLADLGATVTGSANETAVAVGNGDLVISLRPKSGSTIDFGMGISKVALAGSGYVSNLGDIQSEIDAGGATVLMQDMKMTGKIGLVDIVVKNDNSGVNINAYFNNQGEVVRPLLNSRENFRLHNSRGADRIEVGAESYAHAQLQISQGVTSGGADALALNIQDLSGDMDSTNITYGSQPAIGNVYTTDFRLSAETVIYGH</sequence>
<protein>
    <recommendedName>
        <fullName evidence="2">DUF6160 domain-containing protein</fullName>
    </recommendedName>
</protein>
<dbReference type="RefSeq" id="WP_087460531.1">
    <property type="nucleotide sequence ID" value="NZ_CP021425.1"/>
</dbReference>